<dbReference type="Gene3D" id="3.30.70.100">
    <property type="match status" value="1"/>
</dbReference>
<dbReference type="InterPro" id="IPR045275">
    <property type="entry name" value="MscS_archaea/bacteria_type"/>
</dbReference>
<accession>A0ABD6A726</accession>
<dbReference type="Proteomes" id="UP001596547">
    <property type="component" value="Unassembled WGS sequence"/>
</dbReference>
<evidence type="ECO:0000313" key="10">
    <source>
        <dbReference type="EMBL" id="MFC7316202.1"/>
    </source>
</evidence>
<protein>
    <submittedName>
        <fullName evidence="10">Mechanosensitive ion channel family protein</fullName>
    </submittedName>
</protein>
<keyword evidence="4 7" id="KW-0812">Transmembrane</keyword>
<comment type="subcellular location">
    <subcellularLocation>
        <location evidence="1">Cell membrane</location>
        <topology evidence="1">Multi-pass membrane protein</topology>
    </subcellularLocation>
</comment>
<sequence length="298" mass="33069">MTSVQLSGELGRLENLAAESAAQLLEFLAQLVVFTVVFVALALVGRWLVVPLAQRVVDARHAEPTIARPTMKAVRGSVLVVAVGVAFAVAGFGNLVSATATMAAALTLAVGFASRDIISNIVGGLFMISDPKFNIGDWIAWNEREGVIEDISFRMTRIRTFDNQVVTVPNSTLINAEVTNYVTKPRLRIDLPITIGYDDDIDTARRIVLEEAERMDEILDVPEPAVYVDELADRYVGLETFVWIRSPSRRRYLDIRSAFAQAVKERCDEEDVELPYPQYVDGEVAVVERSERVPWRDG</sequence>
<keyword evidence="3" id="KW-1003">Cell membrane</keyword>
<feature type="transmembrane region" description="Helical" evidence="7">
    <location>
        <begin position="27"/>
        <end position="52"/>
    </location>
</feature>
<comment type="similarity">
    <text evidence="2">Belongs to the MscS (TC 1.A.23) family.</text>
</comment>
<evidence type="ECO:0000256" key="2">
    <source>
        <dbReference type="ARBA" id="ARBA00008017"/>
    </source>
</evidence>
<comment type="caution">
    <text evidence="10">The sequence shown here is derived from an EMBL/GenBank/DDBJ whole genome shotgun (WGS) entry which is preliminary data.</text>
</comment>
<dbReference type="Pfam" id="PF21082">
    <property type="entry name" value="MS_channel_3rd"/>
    <property type="match status" value="1"/>
</dbReference>
<gene>
    <name evidence="10" type="ORF">ACFQPE_05245</name>
</gene>
<feature type="transmembrane region" description="Helical" evidence="7">
    <location>
        <begin position="73"/>
        <end position="92"/>
    </location>
</feature>
<evidence type="ECO:0000259" key="8">
    <source>
        <dbReference type="Pfam" id="PF00924"/>
    </source>
</evidence>
<feature type="domain" description="Mechanosensitive ion channel MscS" evidence="8">
    <location>
        <begin position="116"/>
        <end position="182"/>
    </location>
</feature>
<dbReference type="GO" id="GO:0005886">
    <property type="term" value="C:plasma membrane"/>
    <property type="evidence" value="ECO:0007669"/>
    <property type="project" value="UniProtKB-SubCell"/>
</dbReference>
<organism evidence="10 11">
    <name type="scientific">Halomarina halobia</name>
    <dbReference type="NCBI Taxonomy" id="3033386"/>
    <lineage>
        <taxon>Archaea</taxon>
        <taxon>Methanobacteriati</taxon>
        <taxon>Methanobacteriota</taxon>
        <taxon>Stenosarchaea group</taxon>
        <taxon>Halobacteria</taxon>
        <taxon>Halobacteriales</taxon>
        <taxon>Natronomonadaceae</taxon>
        <taxon>Halomarina</taxon>
    </lineage>
</organism>
<evidence type="ECO:0000256" key="1">
    <source>
        <dbReference type="ARBA" id="ARBA00004651"/>
    </source>
</evidence>
<keyword evidence="6 7" id="KW-0472">Membrane</keyword>
<dbReference type="SUPFAM" id="SSF82689">
    <property type="entry name" value="Mechanosensitive channel protein MscS (YggB), C-terminal domain"/>
    <property type="match status" value="1"/>
</dbReference>
<dbReference type="InterPro" id="IPR006685">
    <property type="entry name" value="MscS_channel_2nd"/>
</dbReference>
<dbReference type="InterPro" id="IPR010920">
    <property type="entry name" value="LSM_dom_sf"/>
</dbReference>
<reference evidence="10 11" key="1">
    <citation type="journal article" date="2019" name="Int. J. Syst. Evol. Microbiol.">
        <title>The Global Catalogue of Microorganisms (GCM) 10K type strain sequencing project: providing services to taxonomists for standard genome sequencing and annotation.</title>
        <authorList>
            <consortium name="The Broad Institute Genomics Platform"/>
            <consortium name="The Broad Institute Genome Sequencing Center for Infectious Disease"/>
            <person name="Wu L."/>
            <person name="Ma J."/>
        </authorList>
    </citation>
    <scope>NUCLEOTIDE SEQUENCE [LARGE SCALE GENOMIC DNA]</scope>
    <source>
        <strain evidence="10 11">PSR21</strain>
    </source>
</reference>
<dbReference type="AlphaFoldDB" id="A0ABD6A726"/>
<evidence type="ECO:0000256" key="7">
    <source>
        <dbReference type="SAM" id="Phobius"/>
    </source>
</evidence>
<evidence type="ECO:0000256" key="6">
    <source>
        <dbReference type="ARBA" id="ARBA00023136"/>
    </source>
</evidence>
<dbReference type="PANTHER" id="PTHR30221:SF1">
    <property type="entry name" value="SMALL-CONDUCTANCE MECHANOSENSITIVE CHANNEL"/>
    <property type="match status" value="1"/>
</dbReference>
<dbReference type="InterPro" id="IPR049278">
    <property type="entry name" value="MS_channel_C"/>
</dbReference>
<evidence type="ECO:0000256" key="5">
    <source>
        <dbReference type="ARBA" id="ARBA00022989"/>
    </source>
</evidence>
<dbReference type="Pfam" id="PF00924">
    <property type="entry name" value="MS_channel_2nd"/>
    <property type="match status" value="1"/>
</dbReference>
<dbReference type="InterPro" id="IPR023408">
    <property type="entry name" value="MscS_beta-dom_sf"/>
</dbReference>
<dbReference type="GeneID" id="79314083"/>
<evidence type="ECO:0000256" key="3">
    <source>
        <dbReference type="ARBA" id="ARBA00022475"/>
    </source>
</evidence>
<evidence type="ECO:0000256" key="4">
    <source>
        <dbReference type="ARBA" id="ARBA00022692"/>
    </source>
</evidence>
<dbReference type="Gene3D" id="1.10.287.1260">
    <property type="match status" value="1"/>
</dbReference>
<evidence type="ECO:0000313" key="11">
    <source>
        <dbReference type="Proteomes" id="UP001596547"/>
    </source>
</evidence>
<dbReference type="EMBL" id="JBHTBF010000002">
    <property type="protein sequence ID" value="MFC7316202.1"/>
    <property type="molecule type" value="Genomic_DNA"/>
</dbReference>
<keyword evidence="5 7" id="KW-1133">Transmembrane helix</keyword>
<dbReference type="PANTHER" id="PTHR30221">
    <property type="entry name" value="SMALL-CONDUCTANCE MECHANOSENSITIVE CHANNEL"/>
    <property type="match status" value="1"/>
</dbReference>
<proteinExistence type="inferred from homology"/>
<evidence type="ECO:0000259" key="9">
    <source>
        <dbReference type="Pfam" id="PF21082"/>
    </source>
</evidence>
<dbReference type="Gene3D" id="2.30.30.60">
    <property type="match status" value="1"/>
</dbReference>
<feature type="domain" description="Mechanosensitive ion channel MscS C-terminal" evidence="9">
    <location>
        <begin position="190"/>
        <end position="273"/>
    </location>
</feature>
<name>A0ABD6A726_9EURY</name>
<dbReference type="SUPFAM" id="SSF50182">
    <property type="entry name" value="Sm-like ribonucleoproteins"/>
    <property type="match status" value="1"/>
</dbReference>
<keyword evidence="11" id="KW-1185">Reference proteome</keyword>
<dbReference type="RefSeq" id="WP_276304535.1">
    <property type="nucleotide sequence ID" value="NZ_CP119992.1"/>
</dbReference>
<dbReference type="InterPro" id="IPR011066">
    <property type="entry name" value="MscS_channel_C_sf"/>
</dbReference>